<dbReference type="Pfam" id="PF13966">
    <property type="entry name" value="zf-RVT"/>
    <property type="match status" value="1"/>
</dbReference>
<dbReference type="AlphaFoldDB" id="A0A438KQ63"/>
<evidence type="ECO:0000259" key="1">
    <source>
        <dbReference type="PROSITE" id="PS50878"/>
    </source>
</evidence>
<comment type="caution">
    <text evidence="2">The sequence shown here is derived from an EMBL/GenBank/DDBJ whole genome shotgun (WGS) entry which is preliminary data.</text>
</comment>
<protein>
    <submittedName>
        <fullName evidence="2">Putative ribonuclease H protein</fullName>
    </submittedName>
</protein>
<evidence type="ECO:0000313" key="3">
    <source>
        <dbReference type="Proteomes" id="UP000288805"/>
    </source>
</evidence>
<dbReference type="PROSITE" id="PS50878">
    <property type="entry name" value="RT_POL"/>
    <property type="match status" value="1"/>
</dbReference>
<accession>A0A438KQ63</accession>
<dbReference type="SUPFAM" id="SSF56672">
    <property type="entry name" value="DNA/RNA polymerases"/>
    <property type="match status" value="1"/>
</dbReference>
<sequence length="464" mass="53290">MISQSSRGLRQGDPLSPYLFVIAMEVFSCLMRRAISGGFLSGWRIRGRGGEGIMISHLLFADDTLVFCEESQDQLTYLSWLLMWFEACSGLKVNLEKSELIPVGRVTDIEDLALELGCKVGGLPSRKVRMRLEKIQRDFLWGGGALEQRPHLVRWTLVCLEKKKGGLGVRNLALMNKALLGKWNWRFATEREREAWCRLWKAIRKEWLGMYSSLAFRVGNGRRVRFWKDKWCGDEPLYESFPSLFAISQAKDAWVSEVWNPDGVGDGWTPLFSRALNDWEIEMMEQFMLKIQAFRVQRVNEDKIVWTTSKSGVFSVKSLYAILEPGGSAMFPYVGIWKASVPPKVAFFAWEASWGKILTLDQLQRRGYSLANRCFLCLAEAETVDHLLLHCVMTRTLWNLLFSLFGVEWVLSGTVKDTLLGGMERLWGKSVKRRGKWPPYVYFGQCGRKEIRWLLGTRCCQSKG</sequence>
<dbReference type="Pfam" id="PF00078">
    <property type="entry name" value="RVT_1"/>
    <property type="match status" value="1"/>
</dbReference>
<proteinExistence type="predicted"/>
<dbReference type="InterPro" id="IPR000477">
    <property type="entry name" value="RT_dom"/>
</dbReference>
<dbReference type="EMBL" id="QGNW01000001">
    <property type="protein sequence ID" value="RVX23342.1"/>
    <property type="molecule type" value="Genomic_DNA"/>
</dbReference>
<reference evidence="2 3" key="1">
    <citation type="journal article" date="2018" name="PLoS Genet.">
        <title>Population sequencing reveals clonal diversity and ancestral inbreeding in the grapevine cultivar Chardonnay.</title>
        <authorList>
            <person name="Roach M.J."/>
            <person name="Johnson D.L."/>
            <person name="Bohlmann J."/>
            <person name="van Vuuren H.J."/>
            <person name="Jones S.J."/>
            <person name="Pretorius I.S."/>
            <person name="Schmidt S.A."/>
            <person name="Borneman A.R."/>
        </authorList>
    </citation>
    <scope>NUCLEOTIDE SEQUENCE [LARGE SCALE GENOMIC DNA]</scope>
    <source>
        <strain evidence="3">cv. Chardonnay</strain>
        <tissue evidence="2">Leaf</tissue>
    </source>
</reference>
<evidence type="ECO:0000313" key="2">
    <source>
        <dbReference type="EMBL" id="RVX23342.1"/>
    </source>
</evidence>
<dbReference type="PANTHER" id="PTHR33116:SF75">
    <property type="entry name" value="RIBONUCLEASE H PROTEIN"/>
    <property type="match status" value="1"/>
</dbReference>
<gene>
    <name evidence="2" type="primary">VvCHDp000001_41</name>
    <name evidence="2" type="ORF">CK203_000156</name>
</gene>
<dbReference type="InterPro" id="IPR043502">
    <property type="entry name" value="DNA/RNA_pol_sf"/>
</dbReference>
<dbReference type="Proteomes" id="UP000288805">
    <property type="component" value="Unassembled WGS sequence"/>
</dbReference>
<dbReference type="InterPro" id="IPR026960">
    <property type="entry name" value="RVT-Znf"/>
</dbReference>
<feature type="domain" description="Reverse transcriptase" evidence="1">
    <location>
        <begin position="1"/>
        <end position="146"/>
    </location>
</feature>
<name>A0A438KQ63_VITVI</name>
<dbReference type="PANTHER" id="PTHR33116">
    <property type="entry name" value="REVERSE TRANSCRIPTASE ZINC-BINDING DOMAIN-CONTAINING PROTEIN-RELATED-RELATED"/>
    <property type="match status" value="1"/>
</dbReference>
<organism evidence="2 3">
    <name type="scientific">Vitis vinifera</name>
    <name type="common">Grape</name>
    <dbReference type="NCBI Taxonomy" id="29760"/>
    <lineage>
        <taxon>Eukaryota</taxon>
        <taxon>Viridiplantae</taxon>
        <taxon>Streptophyta</taxon>
        <taxon>Embryophyta</taxon>
        <taxon>Tracheophyta</taxon>
        <taxon>Spermatophyta</taxon>
        <taxon>Magnoliopsida</taxon>
        <taxon>eudicotyledons</taxon>
        <taxon>Gunneridae</taxon>
        <taxon>Pentapetalae</taxon>
        <taxon>rosids</taxon>
        <taxon>Vitales</taxon>
        <taxon>Vitaceae</taxon>
        <taxon>Viteae</taxon>
        <taxon>Vitis</taxon>
    </lineage>
</organism>